<dbReference type="PANTHER" id="PTHR13887:SF41">
    <property type="entry name" value="THIOREDOXIN SUPERFAMILY PROTEIN"/>
    <property type="match status" value="1"/>
</dbReference>
<sequence>MKVEIWSDIVCPFCYIGKRKFEQALQQFGDKEDIDIVWRSFQLMPDIQPKPGQNTYAMLAETKGISQQQAKQMSDHVTTVAAEVGLTYHLDKAVVANTLNAHRLTHLAAKHGLQDKAEERLFTAYFTEAKDINDHEVLAQLGTEIGLDADEVRQMLQSDAYAEEVKHDQYQARQVGVRGVPFFVFNDRYAVSGAQPSDVFLGALQQSWSEWKREKPTVLASADAAADGAFCGPDGNC</sequence>
<dbReference type="Gene3D" id="3.40.30.10">
    <property type="entry name" value="Glutaredoxin"/>
    <property type="match status" value="1"/>
</dbReference>
<gene>
    <name evidence="2" type="ORF">GCM10023189_50850</name>
</gene>
<organism evidence="2 3">
    <name type="scientific">Nibrella saemangeumensis</name>
    <dbReference type="NCBI Taxonomy" id="1084526"/>
    <lineage>
        <taxon>Bacteria</taxon>
        <taxon>Pseudomonadati</taxon>
        <taxon>Bacteroidota</taxon>
        <taxon>Cytophagia</taxon>
        <taxon>Cytophagales</taxon>
        <taxon>Spirosomataceae</taxon>
        <taxon>Nibrella</taxon>
    </lineage>
</organism>
<evidence type="ECO:0000259" key="1">
    <source>
        <dbReference type="Pfam" id="PF01323"/>
    </source>
</evidence>
<accession>A0ABP8NHZ6</accession>
<feature type="domain" description="DSBA-like thioredoxin" evidence="1">
    <location>
        <begin position="3"/>
        <end position="205"/>
    </location>
</feature>
<dbReference type="SUPFAM" id="SSF52833">
    <property type="entry name" value="Thioredoxin-like"/>
    <property type="match status" value="1"/>
</dbReference>
<dbReference type="CDD" id="cd03024">
    <property type="entry name" value="DsbA_FrnE"/>
    <property type="match status" value="1"/>
</dbReference>
<dbReference type="PANTHER" id="PTHR13887">
    <property type="entry name" value="GLUTATHIONE S-TRANSFERASE KAPPA"/>
    <property type="match status" value="1"/>
</dbReference>
<evidence type="ECO:0000313" key="3">
    <source>
        <dbReference type="Proteomes" id="UP001501175"/>
    </source>
</evidence>
<dbReference type="InterPro" id="IPR001853">
    <property type="entry name" value="DSBA-like_thioredoxin_dom"/>
</dbReference>
<dbReference type="RefSeq" id="WP_345248389.1">
    <property type="nucleotide sequence ID" value="NZ_BAABHD010000082.1"/>
</dbReference>
<evidence type="ECO:0000313" key="2">
    <source>
        <dbReference type="EMBL" id="GAA4467332.1"/>
    </source>
</evidence>
<proteinExistence type="predicted"/>
<dbReference type="Pfam" id="PF01323">
    <property type="entry name" value="DSBA"/>
    <property type="match status" value="1"/>
</dbReference>
<dbReference type="EMBL" id="BAABHD010000082">
    <property type="protein sequence ID" value="GAA4467332.1"/>
    <property type="molecule type" value="Genomic_DNA"/>
</dbReference>
<reference evidence="3" key="1">
    <citation type="journal article" date="2019" name="Int. J. Syst. Evol. Microbiol.">
        <title>The Global Catalogue of Microorganisms (GCM) 10K type strain sequencing project: providing services to taxonomists for standard genome sequencing and annotation.</title>
        <authorList>
            <consortium name="The Broad Institute Genomics Platform"/>
            <consortium name="The Broad Institute Genome Sequencing Center for Infectious Disease"/>
            <person name="Wu L."/>
            <person name="Ma J."/>
        </authorList>
    </citation>
    <scope>NUCLEOTIDE SEQUENCE [LARGE SCALE GENOMIC DNA]</scope>
    <source>
        <strain evidence="3">JCM 17927</strain>
    </source>
</reference>
<dbReference type="InterPro" id="IPR036249">
    <property type="entry name" value="Thioredoxin-like_sf"/>
</dbReference>
<name>A0ABP8NHZ6_9BACT</name>
<comment type="caution">
    <text evidence="2">The sequence shown here is derived from an EMBL/GenBank/DDBJ whole genome shotgun (WGS) entry which is preliminary data.</text>
</comment>
<protein>
    <submittedName>
        <fullName evidence="2">DsbA family oxidoreductase</fullName>
    </submittedName>
</protein>
<dbReference type="Proteomes" id="UP001501175">
    <property type="component" value="Unassembled WGS sequence"/>
</dbReference>
<keyword evidence="3" id="KW-1185">Reference proteome</keyword>